<dbReference type="InterPro" id="IPR021338">
    <property type="entry name" value="DUF2953"/>
</dbReference>
<keyword evidence="3" id="KW-1185">Reference proteome</keyword>
<organism evidence="2 3">
    <name type="scientific">Paenibacillus turicensis</name>
    <dbReference type="NCBI Taxonomy" id="160487"/>
    <lineage>
        <taxon>Bacteria</taxon>
        <taxon>Bacillati</taxon>
        <taxon>Bacillota</taxon>
        <taxon>Bacilli</taxon>
        <taxon>Bacillales</taxon>
        <taxon>Paenibacillaceae</taxon>
        <taxon>Paenibacillus</taxon>
    </lineage>
</organism>
<sequence>MWIAILGSIVSLLVIICVLIFFSNITCDITMKKHNHDEDIVAHLSFLYGIVSFKYEVPSIRFQKWKEGLKLEKIKSNHFFNASQENEAETKIDKEKVEGWINQLQNMLLATFGLKKWMNQALSKITVKDLEWSTHLALSDAAHTATLTGLVWGIKSSLIGFLSYHLILRKSPELDVVPVFGNVPVFFTKFHCIAKIRFGYAIYAVLVLMFRVLKVKGGMKKWLNILFKG</sequence>
<evidence type="ECO:0000313" key="2">
    <source>
        <dbReference type="EMBL" id="MBP1907524.1"/>
    </source>
</evidence>
<accession>A0ABS4FYA2</accession>
<name>A0ABS4FYA2_9BACL</name>
<dbReference type="RefSeq" id="WP_210091100.1">
    <property type="nucleotide sequence ID" value="NZ_JAGGKG010000027.1"/>
</dbReference>
<keyword evidence="1" id="KW-0472">Membrane</keyword>
<evidence type="ECO:0000256" key="1">
    <source>
        <dbReference type="SAM" id="Phobius"/>
    </source>
</evidence>
<feature type="transmembrane region" description="Helical" evidence="1">
    <location>
        <begin position="196"/>
        <end position="213"/>
    </location>
</feature>
<keyword evidence="1" id="KW-1133">Transmembrane helix</keyword>
<dbReference type="Pfam" id="PF11167">
    <property type="entry name" value="DUF2953"/>
    <property type="match status" value="1"/>
</dbReference>
<comment type="caution">
    <text evidence="2">The sequence shown here is derived from an EMBL/GenBank/DDBJ whole genome shotgun (WGS) entry which is preliminary data.</text>
</comment>
<protein>
    <recommendedName>
        <fullName evidence="4">DUF2953 domain-containing protein</fullName>
    </recommendedName>
</protein>
<proteinExistence type="predicted"/>
<keyword evidence="1" id="KW-0812">Transmembrane</keyword>
<reference evidence="2 3" key="1">
    <citation type="submission" date="2021-03" db="EMBL/GenBank/DDBJ databases">
        <title>Genomic Encyclopedia of Type Strains, Phase IV (KMG-IV): sequencing the most valuable type-strain genomes for metagenomic binning, comparative biology and taxonomic classification.</title>
        <authorList>
            <person name="Goeker M."/>
        </authorList>
    </citation>
    <scope>NUCLEOTIDE SEQUENCE [LARGE SCALE GENOMIC DNA]</scope>
    <source>
        <strain evidence="2 3">DSM 14349</strain>
    </source>
</reference>
<gene>
    <name evidence="2" type="ORF">J2Z32_004199</name>
</gene>
<dbReference type="Proteomes" id="UP001519272">
    <property type="component" value="Unassembled WGS sequence"/>
</dbReference>
<dbReference type="EMBL" id="JAGGKG010000027">
    <property type="protein sequence ID" value="MBP1907524.1"/>
    <property type="molecule type" value="Genomic_DNA"/>
</dbReference>
<evidence type="ECO:0000313" key="3">
    <source>
        <dbReference type="Proteomes" id="UP001519272"/>
    </source>
</evidence>
<evidence type="ECO:0008006" key="4">
    <source>
        <dbReference type="Google" id="ProtNLM"/>
    </source>
</evidence>